<dbReference type="AlphaFoldDB" id="A0A369PW46"/>
<dbReference type="InterPro" id="IPR036515">
    <property type="entry name" value="Transposase_17_sf"/>
</dbReference>
<dbReference type="GO" id="GO:0003677">
    <property type="term" value="F:DNA binding"/>
    <property type="evidence" value="ECO:0007669"/>
    <property type="project" value="InterPro"/>
</dbReference>
<organism evidence="1 2">
    <name type="scientific">Pedobacter chinensis</name>
    <dbReference type="NCBI Taxonomy" id="2282421"/>
    <lineage>
        <taxon>Bacteria</taxon>
        <taxon>Pseudomonadati</taxon>
        <taxon>Bacteroidota</taxon>
        <taxon>Sphingobacteriia</taxon>
        <taxon>Sphingobacteriales</taxon>
        <taxon>Sphingobacteriaceae</taxon>
        <taxon>Pedobacter</taxon>
    </lineage>
</organism>
<evidence type="ECO:0000313" key="2">
    <source>
        <dbReference type="Proteomes" id="UP000253961"/>
    </source>
</evidence>
<reference evidence="1 2" key="1">
    <citation type="submission" date="2018-07" db="EMBL/GenBank/DDBJ databases">
        <title>Pedobacter sp. nov., isolated from soil.</title>
        <authorList>
            <person name="Zhou L.Y."/>
            <person name="Du Z.J."/>
        </authorList>
    </citation>
    <scope>NUCLEOTIDE SEQUENCE [LARGE SCALE GENOMIC DNA]</scope>
    <source>
        <strain evidence="1 2">JDX94</strain>
    </source>
</reference>
<dbReference type="GO" id="GO:0004803">
    <property type="term" value="F:transposase activity"/>
    <property type="evidence" value="ECO:0007669"/>
    <property type="project" value="InterPro"/>
</dbReference>
<name>A0A369PW46_9SPHI</name>
<proteinExistence type="predicted"/>
<dbReference type="Proteomes" id="UP000253961">
    <property type="component" value="Unassembled WGS sequence"/>
</dbReference>
<dbReference type="GO" id="GO:0006313">
    <property type="term" value="P:DNA transposition"/>
    <property type="evidence" value="ECO:0007669"/>
    <property type="project" value="InterPro"/>
</dbReference>
<dbReference type="PANTHER" id="PTHR34322">
    <property type="entry name" value="TRANSPOSASE, Y1_TNP DOMAIN-CONTAINING"/>
    <property type="match status" value="1"/>
</dbReference>
<evidence type="ECO:0000313" key="1">
    <source>
        <dbReference type="EMBL" id="RDC56724.1"/>
    </source>
</evidence>
<dbReference type="SUPFAM" id="SSF143422">
    <property type="entry name" value="Transposase IS200-like"/>
    <property type="match status" value="1"/>
</dbReference>
<dbReference type="EMBL" id="QPKV01000003">
    <property type="protein sequence ID" value="RDC56724.1"/>
    <property type="molecule type" value="Genomic_DNA"/>
</dbReference>
<dbReference type="RefSeq" id="WP_115401913.1">
    <property type="nucleotide sequence ID" value="NZ_QPKV01000003.1"/>
</dbReference>
<dbReference type="PANTHER" id="PTHR34322:SF2">
    <property type="entry name" value="TRANSPOSASE IS200-LIKE DOMAIN-CONTAINING PROTEIN"/>
    <property type="match status" value="1"/>
</dbReference>
<evidence type="ECO:0008006" key="3">
    <source>
        <dbReference type="Google" id="ProtNLM"/>
    </source>
</evidence>
<dbReference type="Gene3D" id="3.30.70.1290">
    <property type="entry name" value="Transposase IS200-like"/>
    <property type="match status" value="1"/>
</dbReference>
<protein>
    <recommendedName>
        <fullName evidence="3">Transposase IS200-like domain-containing protein</fullName>
    </recommendedName>
</protein>
<keyword evidence="2" id="KW-1185">Reference proteome</keyword>
<sequence>MLTAYCLLGNHFHILIKIKEESDIEFVNIADKSAHDLVAHQFQKFFQSYAMAFNKQHARIGSLFQKPFKRVLINSEEYFTKIIFYIHANPQQHGLTTDFRDWQWSSYKRILIDKPSSLKKGEVIEWFGNKESYIQFHDDNRKLIIQQEGY</sequence>
<gene>
    <name evidence="1" type="ORF">DU508_05840</name>
</gene>
<dbReference type="OrthoDB" id="9788881at2"/>
<accession>A0A369PW46</accession>
<comment type="caution">
    <text evidence="1">The sequence shown here is derived from an EMBL/GenBank/DDBJ whole genome shotgun (WGS) entry which is preliminary data.</text>
</comment>